<dbReference type="GO" id="GO:0005794">
    <property type="term" value="C:Golgi apparatus"/>
    <property type="evidence" value="ECO:0007669"/>
    <property type="project" value="TreeGrafter"/>
</dbReference>
<dbReference type="InterPro" id="IPR006342">
    <property type="entry name" value="FkbM_mtfrase"/>
</dbReference>
<evidence type="ECO:0000259" key="1">
    <source>
        <dbReference type="Pfam" id="PF05050"/>
    </source>
</evidence>
<dbReference type="Gene3D" id="3.40.50.150">
    <property type="entry name" value="Vaccinia Virus protein VP39"/>
    <property type="match status" value="1"/>
</dbReference>
<feature type="domain" description="Methyltransferase FkbM" evidence="1">
    <location>
        <begin position="26"/>
        <end position="189"/>
    </location>
</feature>
<reference evidence="2" key="1">
    <citation type="journal article" date="2020" name="Nature">
        <title>Giant virus diversity and host interactions through global metagenomics.</title>
        <authorList>
            <person name="Schulz F."/>
            <person name="Roux S."/>
            <person name="Paez-Espino D."/>
            <person name="Jungbluth S."/>
            <person name="Walsh D.A."/>
            <person name="Denef V.J."/>
            <person name="McMahon K.D."/>
            <person name="Konstantinidis K.T."/>
            <person name="Eloe-Fadrosh E.A."/>
            <person name="Kyrpides N.C."/>
            <person name="Woyke T."/>
        </authorList>
    </citation>
    <scope>NUCLEOTIDE SEQUENCE</scope>
    <source>
        <strain evidence="2">GVMAG-M-3300023184-177</strain>
    </source>
</reference>
<dbReference type="GO" id="GO:0005886">
    <property type="term" value="C:plasma membrane"/>
    <property type="evidence" value="ECO:0007669"/>
    <property type="project" value="TreeGrafter"/>
</dbReference>
<dbReference type="GO" id="GO:0016197">
    <property type="term" value="P:endosomal transport"/>
    <property type="evidence" value="ECO:0007669"/>
    <property type="project" value="TreeGrafter"/>
</dbReference>
<dbReference type="EMBL" id="MN740025">
    <property type="protein sequence ID" value="QHT84740.1"/>
    <property type="molecule type" value="Genomic_DNA"/>
</dbReference>
<dbReference type="AlphaFoldDB" id="A0A6C0HWE7"/>
<evidence type="ECO:0000313" key="2">
    <source>
        <dbReference type="EMBL" id="QHT84740.1"/>
    </source>
</evidence>
<accession>A0A6C0HWE7</accession>
<dbReference type="GO" id="GO:0006888">
    <property type="term" value="P:endoplasmic reticulum to Golgi vesicle-mediated transport"/>
    <property type="evidence" value="ECO:0007669"/>
    <property type="project" value="TreeGrafter"/>
</dbReference>
<dbReference type="GO" id="GO:0031902">
    <property type="term" value="C:late endosome membrane"/>
    <property type="evidence" value="ECO:0007669"/>
    <property type="project" value="TreeGrafter"/>
</dbReference>
<dbReference type="SUPFAM" id="SSF53335">
    <property type="entry name" value="S-adenosyl-L-methionine-dependent methyltransferases"/>
    <property type="match status" value="1"/>
</dbReference>
<name>A0A6C0HWE7_9ZZZZ</name>
<dbReference type="Pfam" id="PF05050">
    <property type="entry name" value="Methyltransf_21"/>
    <property type="match status" value="1"/>
</dbReference>
<dbReference type="InterPro" id="IPR029063">
    <property type="entry name" value="SAM-dependent_MTases_sf"/>
</dbReference>
<dbReference type="InterPro" id="IPR053202">
    <property type="entry name" value="EGF_Rcpt_Signaling_Reg"/>
</dbReference>
<proteinExistence type="predicted"/>
<dbReference type="PANTHER" id="PTHR34009:SF2">
    <property type="entry name" value="PROTEIN STAR"/>
    <property type="match status" value="1"/>
</dbReference>
<organism evidence="2">
    <name type="scientific">viral metagenome</name>
    <dbReference type="NCBI Taxonomy" id="1070528"/>
    <lineage>
        <taxon>unclassified sequences</taxon>
        <taxon>metagenomes</taxon>
        <taxon>organismal metagenomes</taxon>
    </lineage>
</organism>
<protein>
    <recommendedName>
        <fullName evidence="1">Methyltransferase FkbM domain-containing protein</fullName>
    </recommendedName>
</protein>
<dbReference type="PANTHER" id="PTHR34009">
    <property type="entry name" value="PROTEIN STAR"/>
    <property type="match status" value="1"/>
</dbReference>
<sequence length="202" mass="23727">MSYSQLGQDKDVIEFYKSKKNGYFVEIGASDGIKLSNTYLLETKYNWKGICAEPIPEKYKLLCKNRKQSHCSDYAVYSESSLELNFDIANNYDLLSGISSHIDCHATAVNKNKKQIIVKTITMNDLLDKFNAPNFIEYLSLDTEGSEYEILKSCDFNKYKFGLIHLEHNYIEPRRTQMKELLLKNGYIFIKENKWDDYYYYK</sequence>
<dbReference type="GO" id="GO:0005789">
    <property type="term" value="C:endoplasmic reticulum membrane"/>
    <property type="evidence" value="ECO:0007669"/>
    <property type="project" value="TreeGrafter"/>
</dbReference>
<dbReference type="NCBIfam" id="TIGR01444">
    <property type="entry name" value="fkbM_fam"/>
    <property type="match status" value="1"/>
</dbReference>